<dbReference type="SMART" id="SM00449">
    <property type="entry name" value="SPRY"/>
    <property type="match status" value="1"/>
</dbReference>
<dbReference type="InterPro" id="IPR001870">
    <property type="entry name" value="B30.2/SPRY"/>
</dbReference>
<dbReference type="Pfam" id="PF00041">
    <property type="entry name" value="fn3"/>
    <property type="match status" value="1"/>
</dbReference>
<feature type="domain" description="Fibronectin type-III" evidence="5">
    <location>
        <begin position="513"/>
        <end position="606"/>
    </location>
</feature>
<dbReference type="SUPFAM" id="SSF57845">
    <property type="entry name" value="B-box zinc-binding domain"/>
    <property type="match status" value="1"/>
</dbReference>
<proteinExistence type="predicted"/>
<keyword evidence="1 2" id="KW-0175">Coiled coil</keyword>
<dbReference type="PRINTS" id="PR01407">
    <property type="entry name" value="BUTYPHLNCDUF"/>
</dbReference>
<dbReference type="SUPFAM" id="SSF49899">
    <property type="entry name" value="Concanavalin A-like lectins/glucanases"/>
    <property type="match status" value="1"/>
</dbReference>
<evidence type="ECO:0000256" key="2">
    <source>
        <dbReference type="SAM" id="Coils"/>
    </source>
</evidence>
<comment type="caution">
    <text evidence="6">The sequence shown here is derived from an EMBL/GenBank/DDBJ whole genome shotgun (WGS) entry which is preliminary data.</text>
</comment>
<dbReference type="InterPro" id="IPR003879">
    <property type="entry name" value="Butyrophylin_SPRY"/>
</dbReference>
<feature type="compositionally biased region" description="Acidic residues" evidence="3">
    <location>
        <begin position="205"/>
        <end position="216"/>
    </location>
</feature>
<dbReference type="Pfam" id="PF00622">
    <property type="entry name" value="SPRY"/>
    <property type="match status" value="1"/>
</dbReference>
<feature type="domain" description="B30.2/SPRY" evidence="4">
    <location>
        <begin position="588"/>
        <end position="783"/>
    </location>
</feature>
<feature type="region of interest" description="Disordered" evidence="3">
    <location>
        <begin position="881"/>
        <end position="912"/>
    </location>
</feature>
<dbReference type="InterPro" id="IPR036116">
    <property type="entry name" value="FN3_sf"/>
</dbReference>
<sequence>MSSRSGSTRDYETSGQSRDYSASPPVPESSDTETEGLIFYHMDLYGSKDRFDIFPEEISGRGDRSLGDTRQESALSGKKVQHPQEVGYDLEKEVAELAKMYGLDEDREKELEFLGGHLEKVKSRRPPAHTEKAGSQGSVYNTSKSSSSVKDPSQSTKQQGLPDEASQGENQSKARGDDEAESNIWSRGGLSSGGMSDEWNSQAVSEEEDEEEEETADVFCSTCKIPIRAFDKLFGEHKDHEVAQLPSAVESEKEEIHKNMCKLEEQIAQMENVASHLEEIFITVEENFGRQEQNFEVHYNDAVQVLAQKYEEQLEALGEEKRQKLEALYEQLVNCGKHLDTCKELTDETQELFLENDKAEFMKAAVTMVDRLEEFLKKEVDLELSTLPDFEERVIDVSEVEELMNSINAIPAPCAPVINPQAPNAATGTSLRVCWGLFSDDTVECYQLCYKPVSNERHSDGQAEHTLKVKETYCTITDLLPNTQYEFWVSALNASGISPPSERAVYVTAPSPPTIKNKKIQSCENAALVCWESRDINPVDSYTVELSKLTDEENDDIITESIVGIPSCEVLIHLQPTQKYRICVRAQNLGGSSERSEPVLIHTTGTCFYLNEDTAHPLLAILDDGFTISCDELENPECDLPVYDNSFTRCIAILGSLIPFPGKHYWEVEVEEDTEYRTGVAFENTPRHGHLGANNSSWCMRHIITPSRHKYEFLHSGMTPDIRITIPPRRIGILLDYENCRLSFFNADIAQHLHTFNSHFQHYVHPCFALETPVLFNTFIEDLDEGIKCTLSQSADDTELDVALRQGGKALQRDLDRLDPCHGASGTTFNRGKGRVLPLGHDSPTQRYRLGQRGWKVPVGNGPGCWGAAAEQEPACAGNADGTGPVSGAGWPAGQGRDCPSVRGTGEATPRVLRPVWAPHDKSV</sequence>
<evidence type="ECO:0008006" key="8">
    <source>
        <dbReference type="Google" id="ProtNLM"/>
    </source>
</evidence>
<feature type="region of interest" description="Disordered" evidence="3">
    <location>
        <begin position="1"/>
        <end position="35"/>
    </location>
</feature>
<evidence type="ECO:0000256" key="3">
    <source>
        <dbReference type="SAM" id="MobiDB-lite"/>
    </source>
</evidence>
<feature type="domain" description="Fibronectin type-III" evidence="5">
    <location>
        <begin position="416"/>
        <end position="512"/>
    </location>
</feature>
<keyword evidence="7" id="KW-1185">Reference proteome</keyword>
<protein>
    <recommendedName>
        <fullName evidence="8">Fibronectin type III and SPRY domain-containing protein 2</fullName>
    </recommendedName>
</protein>
<gene>
    <name evidence="6" type="ORF">DUI87_29166</name>
</gene>
<feature type="region of interest" description="Disordered" evidence="3">
    <location>
        <begin position="117"/>
        <end position="217"/>
    </location>
</feature>
<dbReference type="EMBL" id="QRBI01000197">
    <property type="protein sequence ID" value="RMB94356.1"/>
    <property type="molecule type" value="Genomic_DNA"/>
</dbReference>
<reference evidence="6 7" key="1">
    <citation type="submission" date="2018-07" db="EMBL/GenBank/DDBJ databases">
        <title>A high quality draft genome assembly of the barn swallow (H. rustica rustica).</title>
        <authorList>
            <person name="Formenti G."/>
            <person name="Chiara M."/>
            <person name="Poveda L."/>
            <person name="Francoijs K.-J."/>
            <person name="Bonisoli-Alquati A."/>
            <person name="Canova L."/>
            <person name="Gianfranceschi L."/>
            <person name="Horner D.S."/>
            <person name="Saino N."/>
        </authorList>
    </citation>
    <scope>NUCLEOTIDE SEQUENCE [LARGE SCALE GENOMIC DNA]</scope>
    <source>
        <strain evidence="6">Chelidonia</strain>
        <tissue evidence="6">Blood</tissue>
    </source>
</reference>
<feature type="compositionally biased region" description="Basic and acidic residues" evidence="3">
    <location>
        <begin position="56"/>
        <end position="71"/>
    </location>
</feature>
<evidence type="ECO:0000259" key="4">
    <source>
        <dbReference type="PROSITE" id="PS50188"/>
    </source>
</evidence>
<feature type="compositionally biased region" description="Polar residues" evidence="3">
    <location>
        <begin position="133"/>
        <end position="142"/>
    </location>
</feature>
<feature type="coiled-coil region" evidence="2">
    <location>
        <begin position="300"/>
        <end position="331"/>
    </location>
</feature>
<dbReference type="OrthoDB" id="6232067at2759"/>
<evidence type="ECO:0000313" key="6">
    <source>
        <dbReference type="EMBL" id="RMB94356.1"/>
    </source>
</evidence>
<dbReference type="AlphaFoldDB" id="A0A3M0JHW9"/>
<dbReference type="SMART" id="SM00060">
    <property type="entry name" value="FN3"/>
    <property type="match status" value="2"/>
</dbReference>
<name>A0A3M0JHW9_HIRRU</name>
<evidence type="ECO:0000256" key="1">
    <source>
        <dbReference type="ARBA" id="ARBA00023054"/>
    </source>
</evidence>
<dbReference type="InterPro" id="IPR003877">
    <property type="entry name" value="SPRY_dom"/>
</dbReference>
<feature type="region of interest" description="Disordered" evidence="3">
    <location>
        <begin position="56"/>
        <end position="87"/>
    </location>
</feature>
<dbReference type="SUPFAM" id="SSF49265">
    <property type="entry name" value="Fibronectin type III"/>
    <property type="match status" value="1"/>
</dbReference>
<dbReference type="PANTHER" id="PTHR24099:SF6">
    <property type="entry name" value="FIBRONECTIN TYPE III AND SPRY DOMAIN-CONTAINING PROTEIN 2"/>
    <property type="match status" value="1"/>
</dbReference>
<dbReference type="Gene3D" id="2.60.40.10">
    <property type="entry name" value="Immunoglobulins"/>
    <property type="match status" value="2"/>
</dbReference>
<dbReference type="PROSITE" id="PS50188">
    <property type="entry name" value="B302_SPRY"/>
    <property type="match status" value="1"/>
</dbReference>
<dbReference type="PROSITE" id="PS50853">
    <property type="entry name" value="FN3"/>
    <property type="match status" value="2"/>
</dbReference>
<dbReference type="InterPro" id="IPR050617">
    <property type="entry name" value="E3_ligase_FN3/SPRY"/>
</dbReference>
<dbReference type="Gene3D" id="2.60.120.920">
    <property type="match status" value="1"/>
</dbReference>
<dbReference type="CDD" id="cd00063">
    <property type="entry name" value="FN3"/>
    <property type="match status" value="2"/>
</dbReference>
<organism evidence="6 7">
    <name type="scientific">Hirundo rustica rustica</name>
    <dbReference type="NCBI Taxonomy" id="333673"/>
    <lineage>
        <taxon>Eukaryota</taxon>
        <taxon>Metazoa</taxon>
        <taxon>Chordata</taxon>
        <taxon>Craniata</taxon>
        <taxon>Vertebrata</taxon>
        <taxon>Euteleostomi</taxon>
        <taxon>Archelosauria</taxon>
        <taxon>Archosauria</taxon>
        <taxon>Dinosauria</taxon>
        <taxon>Saurischia</taxon>
        <taxon>Theropoda</taxon>
        <taxon>Coelurosauria</taxon>
        <taxon>Aves</taxon>
        <taxon>Neognathae</taxon>
        <taxon>Neoaves</taxon>
        <taxon>Telluraves</taxon>
        <taxon>Australaves</taxon>
        <taxon>Passeriformes</taxon>
        <taxon>Sylvioidea</taxon>
        <taxon>Hirundinidae</taxon>
        <taxon>Hirundo</taxon>
    </lineage>
</organism>
<dbReference type="Gene3D" id="3.30.160.60">
    <property type="entry name" value="Classic Zinc Finger"/>
    <property type="match status" value="1"/>
</dbReference>
<dbReference type="InterPro" id="IPR013783">
    <property type="entry name" value="Ig-like_fold"/>
</dbReference>
<accession>A0A3M0JHW9</accession>
<feature type="compositionally biased region" description="Low complexity" evidence="3">
    <location>
        <begin position="143"/>
        <end position="157"/>
    </location>
</feature>
<evidence type="ECO:0000313" key="7">
    <source>
        <dbReference type="Proteomes" id="UP000269221"/>
    </source>
</evidence>
<evidence type="ECO:0000259" key="5">
    <source>
        <dbReference type="PROSITE" id="PS50853"/>
    </source>
</evidence>
<dbReference type="InterPro" id="IPR043136">
    <property type="entry name" value="B30.2/SPRY_sf"/>
</dbReference>
<dbReference type="STRING" id="333673.A0A3M0JHW9"/>
<dbReference type="InterPro" id="IPR003961">
    <property type="entry name" value="FN3_dom"/>
</dbReference>
<dbReference type="Proteomes" id="UP000269221">
    <property type="component" value="Unassembled WGS sequence"/>
</dbReference>
<dbReference type="PANTHER" id="PTHR24099">
    <property type="entry name" value="E3 UBIQUITIN-PROTEIN LIGASE TRIM36-RELATED"/>
    <property type="match status" value="1"/>
</dbReference>
<dbReference type="InterPro" id="IPR013320">
    <property type="entry name" value="ConA-like_dom_sf"/>
</dbReference>